<evidence type="ECO:0000313" key="2">
    <source>
        <dbReference type="Proteomes" id="UP000799118"/>
    </source>
</evidence>
<proteinExistence type="predicted"/>
<accession>A0A6A4GBB1</accession>
<evidence type="ECO:0000313" key="1">
    <source>
        <dbReference type="EMBL" id="KAE9382761.1"/>
    </source>
</evidence>
<name>A0A6A4GBB1_9AGAR</name>
<organism evidence="1 2">
    <name type="scientific">Gymnopus androsaceus JB14</name>
    <dbReference type="NCBI Taxonomy" id="1447944"/>
    <lineage>
        <taxon>Eukaryota</taxon>
        <taxon>Fungi</taxon>
        <taxon>Dikarya</taxon>
        <taxon>Basidiomycota</taxon>
        <taxon>Agaricomycotina</taxon>
        <taxon>Agaricomycetes</taxon>
        <taxon>Agaricomycetidae</taxon>
        <taxon>Agaricales</taxon>
        <taxon>Marasmiineae</taxon>
        <taxon>Omphalotaceae</taxon>
        <taxon>Gymnopus</taxon>
    </lineage>
</organism>
<reference evidence="1" key="1">
    <citation type="journal article" date="2019" name="Environ. Microbiol.">
        <title>Fungal ecological strategies reflected in gene transcription - a case study of two litter decomposers.</title>
        <authorList>
            <person name="Barbi F."/>
            <person name="Kohler A."/>
            <person name="Barry K."/>
            <person name="Baskaran P."/>
            <person name="Daum C."/>
            <person name="Fauchery L."/>
            <person name="Ihrmark K."/>
            <person name="Kuo A."/>
            <person name="LaButti K."/>
            <person name="Lipzen A."/>
            <person name="Morin E."/>
            <person name="Grigoriev I.V."/>
            <person name="Henrissat B."/>
            <person name="Lindahl B."/>
            <person name="Martin F."/>
        </authorList>
    </citation>
    <scope>NUCLEOTIDE SEQUENCE</scope>
    <source>
        <strain evidence="1">JB14</strain>
    </source>
</reference>
<dbReference type="AlphaFoldDB" id="A0A6A4GBB1"/>
<dbReference type="OrthoDB" id="3237746at2759"/>
<gene>
    <name evidence="1" type="ORF">BT96DRAFT_845075</name>
</gene>
<sequence length="63" mass="7445">MVRHAGRRKEAFDRKLKRSKRGPVVFEKGDLVQVYRSDLDYTFKTERKILPKWSIPLRVVEGG</sequence>
<keyword evidence="2" id="KW-1185">Reference proteome</keyword>
<protein>
    <submittedName>
        <fullName evidence="1">Uncharacterized protein</fullName>
    </submittedName>
</protein>
<dbReference type="EMBL" id="ML771015">
    <property type="protein sequence ID" value="KAE9382761.1"/>
    <property type="molecule type" value="Genomic_DNA"/>
</dbReference>
<dbReference type="Proteomes" id="UP000799118">
    <property type="component" value="Unassembled WGS sequence"/>
</dbReference>